<sequence length="199" mass="21954">MKPAGIYESPSADDCRAKTVVADQRATITSAGVTEWNDLINLPPDVSTEVKIRIYASLESGYTLGQGELLRKSSITVGELLERNRSSRPSLNNLASALPMRFSQRGDGKDLDEAIQHHRVALQLTPAGHPHHSSSLNNLANALSTRFSQRGDGKDLDETIQHPRISLQLRPERHPLRSPSLNNHANAIYFHGILPIHAY</sequence>
<dbReference type="Proteomes" id="UP000053820">
    <property type="component" value="Unassembled WGS sequence"/>
</dbReference>
<dbReference type="OrthoDB" id="2692158at2759"/>
<dbReference type="EMBL" id="KN839856">
    <property type="protein sequence ID" value="KIJ62213.1"/>
    <property type="molecule type" value="Genomic_DNA"/>
</dbReference>
<accession>A0A0C9W618</accession>
<dbReference type="HOGENOM" id="CLU_1384335_0_0_1"/>
<dbReference type="Gene3D" id="1.25.40.10">
    <property type="entry name" value="Tetratricopeptide repeat domain"/>
    <property type="match status" value="1"/>
</dbReference>
<evidence type="ECO:0000313" key="2">
    <source>
        <dbReference type="Proteomes" id="UP000053820"/>
    </source>
</evidence>
<organism evidence="1 2">
    <name type="scientific">Hydnomerulius pinastri MD-312</name>
    <dbReference type="NCBI Taxonomy" id="994086"/>
    <lineage>
        <taxon>Eukaryota</taxon>
        <taxon>Fungi</taxon>
        <taxon>Dikarya</taxon>
        <taxon>Basidiomycota</taxon>
        <taxon>Agaricomycotina</taxon>
        <taxon>Agaricomycetes</taxon>
        <taxon>Agaricomycetidae</taxon>
        <taxon>Boletales</taxon>
        <taxon>Boletales incertae sedis</taxon>
        <taxon>Leucogyrophana</taxon>
    </lineage>
</organism>
<protein>
    <submittedName>
        <fullName evidence="1">Uncharacterized protein</fullName>
    </submittedName>
</protein>
<evidence type="ECO:0000313" key="1">
    <source>
        <dbReference type="EMBL" id="KIJ62213.1"/>
    </source>
</evidence>
<proteinExistence type="predicted"/>
<gene>
    <name evidence="1" type="ORF">HYDPIDRAFT_114676</name>
</gene>
<keyword evidence="2" id="KW-1185">Reference proteome</keyword>
<name>A0A0C9W618_9AGAM</name>
<dbReference type="InterPro" id="IPR011990">
    <property type="entry name" value="TPR-like_helical_dom_sf"/>
</dbReference>
<reference evidence="1 2" key="1">
    <citation type="submission" date="2014-04" db="EMBL/GenBank/DDBJ databases">
        <title>Evolutionary Origins and Diversification of the Mycorrhizal Mutualists.</title>
        <authorList>
            <consortium name="DOE Joint Genome Institute"/>
            <consortium name="Mycorrhizal Genomics Consortium"/>
            <person name="Kohler A."/>
            <person name="Kuo A."/>
            <person name="Nagy L.G."/>
            <person name="Floudas D."/>
            <person name="Copeland A."/>
            <person name="Barry K.W."/>
            <person name="Cichocki N."/>
            <person name="Veneault-Fourrey C."/>
            <person name="LaButti K."/>
            <person name="Lindquist E.A."/>
            <person name="Lipzen A."/>
            <person name="Lundell T."/>
            <person name="Morin E."/>
            <person name="Murat C."/>
            <person name="Riley R."/>
            <person name="Ohm R."/>
            <person name="Sun H."/>
            <person name="Tunlid A."/>
            <person name="Henrissat B."/>
            <person name="Grigoriev I.V."/>
            <person name="Hibbett D.S."/>
            <person name="Martin F."/>
        </authorList>
    </citation>
    <scope>NUCLEOTIDE SEQUENCE [LARGE SCALE GENOMIC DNA]</scope>
    <source>
        <strain evidence="1 2">MD-312</strain>
    </source>
</reference>
<dbReference type="AlphaFoldDB" id="A0A0C9W618"/>